<dbReference type="InterPro" id="IPR036950">
    <property type="entry name" value="PBP_transglycosylase"/>
</dbReference>
<dbReference type="GO" id="GO:0071555">
    <property type="term" value="P:cell wall organization"/>
    <property type="evidence" value="ECO:0007669"/>
    <property type="project" value="UniProtKB-KW"/>
</dbReference>
<evidence type="ECO:0000256" key="16">
    <source>
        <dbReference type="SAM" id="MobiDB-lite"/>
    </source>
</evidence>
<evidence type="ECO:0000256" key="1">
    <source>
        <dbReference type="ARBA" id="ARBA00022475"/>
    </source>
</evidence>
<keyword evidence="5 20" id="KW-0808">Transferase</keyword>
<dbReference type="GO" id="GO:0009252">
    <property type="term" value="P:peptidoglycan biosynthetic process"/>
    <property type="evidence" value="ECO:0007669"/>
    <property type="project" value="UniProtKB-KW"/>
</dbReference>
<dbReference type="Proteomes" id="UP000036045">
    <property type="component" value="Unassembled WGS sequence"/>
</dbReference>
<dbReference type="GO" id="GO:0006508">
    <property type="term" value="P:proteolysis"/>
    <property type="evidence" value="ECO:0007669"/>
    <property type="project" value="UniProtKB-KW"/>
</dbReference>
<dbReference type="Gene3D" id="2.60.40.10">
    <property type="entry name" value="Immunoglobulins"/>
    <property type="match status" value="1"/>
</dbReference>
<dbReference type="Gene3D" id="3.40.710.10">
    <property type="entry name" value="DD-peptidase/beta-lactamase superfamily"/>
    <property type="match status" value="1"/>
</dbReference>
<dbReference type="Pfam" id="PF00912">
    <property type="entry name" value="Transgly"/>
    <property type="match status" value="1"/>
</dbReference>
<evidence type="ECO:0000256" key="11">
    <source>
        <dbReference type="ARBA" id="ARBA00023136"/>
    </source>
</evidence>
<dbReference type="InterPro" id="IPR001264">
    <property type="entry name" value="Glyco_trans_51"/>
</dbReference>
<name>A0A0J1I7C1_NIACI</name>
<evidence type="ECO:0000256" key="7">
    <source>
        <dbReference type="ARBA" id="ARBA00022801"/>
    </source>
</evidence>
<dbReference type="GO" id="GO:0008658">
    <property type="term" value="F:penicillin binding"/>
    <property type="evidence" value="ECO:0007669"/>
    <property type="project" value="InterPro"/>
</dbReference>
<feature type="compositionally biased region" description="Basic and acidic residues" evidence="16">
    <location>
        <begin position="968"/>
        <end position="980"/>
    </location>
</feature>
<feature type="region of interest" description="Disordered" evidence="16">
    <location>
        <begin position="902"/>
        <end position="980"/>
    </location>
</feature>
<evidence type="ECO:0000313" key="20">
    <source>
        <dbReference type="EMBL" id="KLV21891.1"/>
    </source>
</evidence>
<dbReference type="SUPFAM" id="SSF56601">
    <property type="entry name" value="beta-lactamase/transpeptidase-like"/>
    <property type="match status" value="1"/>
</dbReference>
<keyword evidence="11 17" id="KW-0472">Membrane</keyword>
<dbReference type="InterPro" id="IPR001460">
    <property type="entry name" value="PCN-bd_Tpept"/>
</dbReference>
<feature type="compositionally biased region" description="Basic and acidic residues" evidence="16">
    <location>
        <begin position="949"/>
        <end position="959"/>
    </location>
</feature>
<evidence type="ECO:0000256" key="8">
    <source>
        <dbReference type="ARBA" id="ARBA00022960"/>
    </source>
</evidence>
<evidence type="ECO:0000259" key="19">
    <source>
        <dbReference type="Pfam" id="PF00912"/>
    </source>
</evidence>
<dbReference type="Gene3D" id="1.10.3810.10">
    <property type="entry name" value="Biosynthetic peptidoglycan transglycosylase-like"/>
    <property type="match status" value="1"/>
</dbReference>
<evidence type="ECO:0000313" key="21">
    <source>
        <dbReference type="Proteomes" id="UP000036045"/>
    </source>
</evidence>
<comment type="catalytic activity">
    <reaction evidence="14">
        <text>Preferential cleavage: (Ac)2-L-Lys-D-Ala-|-D-Ala. Also transpeptidation of peptidyl-alanyl moieties that are N-acyl substituents of D-alanine.</text>
        <dbReference type="EC" id="3.4.16.4"/>
    </reaction>
</comment>
<evidence type="ECO:0000256" key="13">
    <source>
        <dbReference type="ARBA" id="ARBA00023316"/>
    </source>
</evidence>
<proteinExistence type="predicted"/>
<evidence type="ECO:0000256" key="12">
    <source>
        <dbReference type="ARBA" id="ARBA00023268"/>
    </source>
</evidence>
<feature type="compositionally biased region" description="Basic and acidic residues" evidence="16">
    <location>
        <begin position="911"/>
        <end position="940"/>
    </location>
</feature>
<comment type="catalytic activity">
    <reaction evidence="15">
        <text>[GlcNAc-(1-&gt;4)-Mur2Ac(oyl-L-Ala-gamma-D-Glu-L-Lys-D-Ala-D-Ala)](n)-di-trans,octa-cis-undecaprenyl diphosphate + beta-D-GlcNAc-(1-&gt;4)-Mur2Ac(oyl-L-Ala-gamma-D-Glu-L-Lys-D-Ala-D-Ala)-di-trans,octa-cis-undecaprenyl diphosphate = [GlcNAc-(1-&gt;4)-Mur2Ac(oyl-L-Ala-gamma-D-Glu-L-Lys-D-Ala-D-Ala)](n+1)-di-trans,octa-cis-undecaprenyl diphosphate + di-trans,octa-cis-undecaprenyl diphosphate + H(+)</text>
        <dbReference type="Rhea" id="RHEA:23708"/>
        <dbReference type="Rhea" id="RHEA-COMP:9602"/>
        <dbReference type="Rhea" id="RHEA-COMP:9603"/>
        <dbReference type="ChEBI" id="CHEBI:15378"/>
        <dbReference type="ChEBI" id="CHEBI:58405"/>
        <dbReference type="ChEBI" id="CHEBI:60033"/>
        <dbReference type="ChEBI" id="CHEBI:78435"/>
        <dbReference type="EC" id="2.4.99.28"/>
    </reaction>
</comment>
<evidence type="ECO:0000256" key="2">
    <source>
        <dbReference type="ARBA" id="ARBA00022645"/>
    </source>
</evidence>
<keyword evidence="21" id="KW-1185">Reference proteome</keyword>
<evidence type="ECO:0000256" key="9">
    <source>
        <dbReference type="ARBA" id="ARBA00022984"/>
    </source>
</evidence>
<dbReference type="SUPFAM" id="SSF53955">
    <property type="entry name" value="Lysozyme-like"/>
    <property type="match status" value="1"/>
</dbReference>
<evidence type="ECO:0000256" key="5">
    <source>
        <dbReference type="ARBA" id="ARBA00022679"/>
    </source>
</evidence>
<accession>A0A0J1I7C1</accession>
<feature type="transmembrane region" description="Helical" evidence="17">
    <location>
        <begin position="37"/>
        <end position="61"/>
    </location>
</feature>
<keyword evidence="12" id="KW-0511">Multifunctional enzyme</keyword>
<evidence type="ECO:0000259" key="18">
    <source>
        <dbReference type="Pfam" id="PF00905"/>
    </source>
</evidence>
<keyword evidence="10 17" id="KW-1133">Transmembrane helix</keyword>
<evidence type="ECO:0000256" key="14">
    <source>
        <dbReference type="ARBA" id="ARBA00034000"/>
    </source>
</evidence>
<dbReference type="InterPro" id="IPR050396">
    <property type="entry name" value="Glycosyltr_51/Transpeptidase"/>
</dbReference>
<keyword evidence="4" id="KW-0328">Glycosyltransferase</keyword>
<dbReference type="GO" id="GO:0008955">
    <property type="term" value="F:peptidoglycan glycosyltransferase activity"/>
    <property type="evidence" value="ECO:0007669"/>
    <property type="project" value="UniProtKB-EC"/>
</dbReference>
<keyword evidence="7" id="KW-0378">Hydrolase</keyword>
<keyword evidence="6 17" id="KW-0812">Transmembrane</keyword>
<evidence type="ECO:0000256" key="10">
    <source>
        <dbReference type="ARBA" id="ARBA00022989"/>
    </source>
</evidence>
<dbReference type="RefSeq" id="WP_047944489.1">
    <property type="nucleotide sequence ID" value="NZ_LDPH01000034.1"/>
</dbReference>
<dbReference type="AlphaFoldDB" id="A0A0J1I7C1"/>
<feature type="domain" description="Penicillin-binding protein transpeptidase" evidence="18">
    <location>
        <begin position="417"/>
        <end position="662"/>
    </location>
</feature>
<dbReference type="GO" id="GO:0008360">
    <property type="term" value="P:regulation of cell shape"/>
    <property type="evidence" value="ECO:0007669"/>
    <property type="project" value="UniProtKB-KW"/>
</dbReference>
<dbReference type="GO" id="GO:0030288">
    <property type="term" value="C:outer membrane-bounded periplasmic space"/>
    <property type="evidence" value="ECO:0007669"/>
    <property type="project" value="TreeGrafter"/>
</dbReference>
<dbReference type="Pfam" id="PF00905">
    <property type="entry name" value="Transpeptidase"/>
    <property type="match status" value="1"/>
</dbReference>
<dbReference type="InterPro" id="IPR013783">
    <property type="entry name" value="Ig-like_fold"/>
</dbReference>
<evidence type="ECO:0000256" key="4">
    <source>
        <dbReference type="ARBA" id="ARBA00022676"/>
    </source>
</evidence>
<organism evidence="20 21">
    <name type="scientific">Niallia circulans</name>
    <name type="common">Bacillus circulans</name>
    <dbReference type="NCBI Taxonomy" id="1397"/>
    <lineage>
        <taxon>Bacteria</taxon>
        <taxon>Bacillati</taxon>
        <taxon>Bacillota</taxon>
        <taxon>Bacilli</taxon>
        <taxon>Bacillales</taxon>
        <taxon>Bacillaceae</taxon>
        <taxon>Niallia</taxon>
    </lineage>
</organism>
<evidence type="ECO:0000256" key="15">
    <source>
        <dbReference type="ARBA" id="ARBA00049902"/>
    </source>
</evidence>
<dbReference type="PATRIC" id="fig|1397.4.peg.3590"/>
<evidence type="ECO:0000256" key="6">
    <source>
        <dbReference type="ARBA" id="ARBA00022692"/>
    </source>
</evidence>
<dbReference type="Gene3D" id="3.90.1310.40">
    <property type="match status" value="1"/>
</dbReference>
<dbReference type="PANTHER" id="PTHR32282">
    <property type="entry name" value="BINDING PROTEIN TRANSPEPTIDASE, PUTATIVE-RELATED"/>
    <property type="match status" value="1"/>
</dbReference>
<dbReference type="GO" id="GO:0009002">
    <property type="term" value="F:serine-type D-Ala-D-Ala carboxypeptidase activity"/>
    <property type="evidence" value="ECO:0007669"/>
    <property type="project" value="UniProtKB-EC"/>
</dbReference>
<evidence type="ECO:0000256" key="17">
    <source>
        <dbReference type="SAM" id="Phobius"/>
    </source>
</evidence>
<keyword evidence="3" id="KW-0645">Protease</keyword>
<comment type="caution">
    <text evidence="20">The sequence shown here is derived from an EMBL/GenBank/DDBJ whole genome shotgun (WGS) entry which is preliminary data.</text>
</comment>
<dbReference type="InterPro" id="IPR012338">
    <property type="entry name" value="Beta-lactam/transpept-like"/>
</dbReference>
<keyword evidence="1" id="KW-1003">Cell membrane</keyword>
<protein>
    <submittedName>
        <fullName evidence="20">Peptidoglycan glycosyltransferase</fullName>
    </submittedName>
</protein>
<dbReference type="EMBL" id="LDPH01000034">
    <property type="protein sequence ID" value="KLV21891.1"/>
    <property type="molecule type" value="Genomic_DNA"/>
</dbReference>
<keyword evidence="13" id="KW-0961">Cell wall biogenesis/degradation</keyword>
<keyword evidence="8" id="KW-0133">Cell shape</keyword>
<evidence type="ECO:0000256" key="3">
    <source>
        <dbReference type="ARBA" id="ARBA00022670"/>
    </source>
</evidence>
<sequence length="980" mass="109187">MNERPKWKNALNHFKNFFTNKRTLKGARLTYEVTWNVTLLFIIITVVGGAFGLGIGAGYFASLVKDEPIRPYTTMQKDIYNYEETSELFFANNEYLGKVPTDLEREEVKIKDVSPYLKDAVIATEDENFYTHNGVVPKAIFRALFQEVANSSTQSGGSTLTQQLIKNQILTNEVSFERKAKEILLALRLEKFFEKDEILEAYLNVSTLGRNSSGRNIAGVQSAANGIFGVDAKDLTLPQAAFIAGLPQSPFGYTPFTQEGKLKKNLEPGLNRMKTVLNRMYDQKKISKQEYDTAMKYDITKDFIGPQKNPIEDYPAVMIEIQQRSIEIIAELLAKEDGYTKEDLQEDDVLAEQYTTLADRQIHQNGYKIHSTINKKIYDIQQKTVKNFSLFGPDKKQQVIDPETKEKVTIMEPVETGAILIENKTGAIISFVGGRDYNREATNHATRSVRPNGSTMKPLLVYGPAIELGTLSPGSVLPDVPLRLNPSKPGSIWPNNYDSRFHGLVTARYALQQSYNVPAVKAYIDILPQKPIKFLEKMGVSSLTPADASNRATAIGGLEDGITVEENTNAFSTFANSGKFIDAYMIDKIEDKDGNVIYQHDVKPVDVFSPQTAYLTLDMMRDVMNRGTAAAVNSRLKFNSDWAGKTGTAQNFTDSWLVATNPNVTFGVWTGYDTPKSLETSGLSYSKRNNYLWADLLNAAYDVAPDLVAPSKSFKMPGGIVRQSVCSISGLLPSEGCSKAGLVTTDLFKSGTVPSKRDDSLVAGKYVKIGDKKYMALDSTPSEFAEPGLMLNPDYIEKLFGIRISDPSILSENNQKLKNLIIPSNKIEENGKTPSPLKINLKGDTITWSKHSEKDVIGYRVYKNGKKVKSLKTANTLSFKGGNGKYIVKAVDIAGKESKASNEVVIGNSQEKQKDQSKQENQEKQKDQSKQENQEKKTSTKEQTANKPNNDKPKDDKPTENNQQNNKEQTEKPDKKTENN</sequence>
<keyword evidence="2" id="KW-0121">Carboxypeptidase</keyword>
<keyword evidence="9" id="KW-0573">Peptidoglycan synthesis</keyword>
<feature type="domain" description="Glycosyl transferase family 51" evidence="19">
    <location>
        <begin position="94"/>
        <end position="280"/>
    </location>
</feature>
<dbReference type="InterPro" id="IPR023346">
    <property type="entry name" value="Lysozyme-like_dom_sf"/>
</dbReference>
<dbReference type="PANTHER" id="PTHR32282:SF32">
    <property type="entry name" value="PENICILLIN-BINDING PROTEIN 2A"/>
    <property type="match status" value="1"/>
</dbReference>
<reference evidence="20 21" key="1">
    <citation type="submission" date="2015-05" db="EMBL/GenBank/DDBJ databases">
        <title>Whole genome sequence and identification of bacterial endophytes from Costus igneus.</title>
        <authorList>
            <person name="Lee Y.P."/>
            <person name="Gan H.M."/>
            <person name="Eng W."/>
            <person name="Wheatley M.S."/>
            <person name="Caraballo A."/>
            <person name="Polter S."/>
            <person name="Savka M.A."/>
            <person name="Hudson A.O."/>
        </authorList>
    </citation>
    <scope>NUCLEOTIDE SEQUENCE [LARGE SCALE GENOMIC DNA]</scope>
    <source>
        <strain evidence="20 21">RIT379</strain>
    </source>
</reference>
<dbReference type="OrthoDB" id="9766909at2"/>
<gene>
    <name evidence="20" type="ORF">ABW02_22315</name>
</gene>